<dbReference type="HOGENOM" id="CLU_3064469_0_0_5"/>
<dbReference type="AlphaFoldDB" id="Q0FWT4"/>
<accession>Q0FWT4</accession>
<proteinExistence type="predicted"/>
<dbReference type="EMBL" id="AATQ01000001">
    <property type="protein sequence ID" value="EAU48468.1"/>
    <property type="molecule type" value="Genomic_DNA"/>
</dbReference>
<protein>
    <submittedName>
        <fullName evidence="2">Uncharacterized protein</fullName>
    </submittedName>
</protein>
<organism evidence="2 3">
    <name type="scientific">Salipiger bermudensis (strain DSM 26914 / JCM 13377 / KCTC 12554 / HTCC2601)</name>
    <name type="common">Pelagibaca bermudensis</name>
    <dbReference type="NCBI Taxonomy" id="314265"/>
    <lineage>
        <taxon>Bacteria</taxon>
        <taxon>Pseudomonadati</taxon>
        <taxon>Pseudomonadota</taxon>
        <taxon>Alphaproteobacteria</taxon>
        <taxon>Rhodobacterales</taxon>
        <taxon>Roseobacteraceae</taxon>
        <taxon>Salipiger</taxon>
    </lineage>
</organism>
<feature type="region of interest" description="Disordered" evidence="1">
    <location>
        <begin position="1"/>
        <end position="53"/>
    </location>
</feature>
<dbReference type="STRING" id="314265.R2601_02808"/>
<evidence type="ECO:0000256" key="1">
    <source>
        <dbReference type="SAM" id="MobiDB-lite"/>
    </source>
</evidence>
<evidence type="ECO:0000313" key="3">
    <source>
        <dbReference type="Proteomes" id="UP000006230"/>
    </source>
</evidence>
<evidence type="ECO:0000313" key="2">
    <source>
        <dbReference type="EMBL" id="EAU48468.1"/>
    </source>
</evidence>
<name>Q0FWT4_SALBH</name>
<keyword evidence="3" id="KW-1185">Reference proteome</keyword>
<comment type="caution">
    <text evidence="2">The sequence shown here is derived from an EMBL/GenBank/DDBJ whole genome shotgun (WGS) entry which is preliminary data.</text>
</comment>
<dbReference type="Proteomes" id="UP000006230">
    <property type="component" value="Unassembled WGS sequence"/>
</dbReference>
<sequence>MSPPEPPATGGPSRRSITARIGCGGRCDGRTDLRRHPPCTPRRPEPRLLSLAL</sequence>
<reference evidence="2 3" key="1">
    <citation type="journal article" date="2010" name="J. Bacteriol.">
        <title>Genome sequences of Pelagibaca bermudensis HTCC2601T and Maritimibacter alkaliphilus HTCC2654T, the type strains of two marine Roseobacter genera.</title>
        <authorList>
            <person name="Thrash J.C."/>
            <person name="Cho J.C."/>
            <person name="Ferriera S."/>
            <person name="Johnson J."/>
            <person name="Vergin K.L."/>
            <person name="Giovannoni S.J."/>
        </authorList>
    </citation>
    <scope>NUCLEOTIDE SEQUENCE [LARGE SCALE GENOMIC DNA]</scope>
    <source>
        <strain evidence="3">DSM 26914 / JCM 13377 / KCTC 12554 / HTCC2601</strain>
    </source>
</reference>
<gene>
    <name evidence="2" type="ORF">R2601_02808</name>
</gene>